<comment type="caution">
    <text evidence="3">The sequence shown here is derived from an EMBL/GenBank/DDBJ whole genome shotgun (WGS) entry which is preliminary data.</text>
</comment>
<dbReference type="InterPro" id="IPR014710">
    <property type="entry name" value="RmlC-like_jellyroll"/>
</dbReference>
<dbReference type="PANTHER" id="PTHR46797:SF19">
    <property type="entry name" value="BLL2473 PROTEIN"/>
    <property type="match status" value="1"/>
</dbReference>
<dbReference type="GO" id="GO:0005829">
    <property type="term" value="C:cytosol"/>
    <property type="evidence" value="ECO:0007669"/>
    <property type="project" value="TreeGrafter"/>
</dbReference>
<reference evidence="3 4" key="1">
    <citation type="journal article" date="2013" name="Genome Announc.">
        <title>Draft genome sequences for three mercury-methylating, sulfate-reducing bacteria.</title>
        <authorList>
            <person name="Brown S.D."/>
            <person name="Hurt R.A.Jr."/>
            <person name="Gilmour C.C."/>
            <person name="Elias D.A."/>
        </authorList>
    </citation>
    <scope>NUCLEOTIDE SEQUENCE [LARGE SCALE GENOMIC DNA]</scope>
    <source>
        <strain evidence="3 4">DSM 16529</strain>
    </source>
</reference>
<dbReference type="InterPro" id="IPR010982">
    <property type="entry name" value="Lambda_DNA-bd_dom_sf"/>
</dbReference>
<dbReference type="InterPro" id="IPR011051">
    <property type="entry name" value="RmlC_Cupin_sf"/>
</dbReference>
<dbReference type="Proteomes" id="UP000014975">
    <property type="component" value="Unassembled WGS sequence"/>
</dbReference>
<dbReference type="EMBL" id="ATHI01000026">
    <property type="protein sequence ID" value="EPR32869.1"/>
    <property type="molecule type" value="Genomic_DNA"/>
</dbReference>
<dbReference type="GO" id="GO:0003700">
    <property type="term" value="F:DNA-binding transcription factor activity"/>
    <property type="evidence" value="ECO:0007669"/>
    <property type="project" value="TreeGrafter"/>
</dbReference>
<dbReference type="Gene3D" id="1.10.260.40">
    <property type="entry name" value="lambda repressor-like DNA-binding domains"/>
    <property type="match status" value="1"/>
</dbReference>
<accession>S7UGC9</accession>
<dbReference type="SUPFAM" id="SSF47413">
    <property type="entry name" value="lambda repressor-like DNA-binding domains"/>
    <property type="match status" value="1"/>
</dbReference>
<dbReference type="STRING" id="1121439.dsat_0310"/>
<evidence type="ECO:0000259" key="2">
    <source>
        <dbReference type="PROSITE" id="PS50943"/>
    </source>
</evidence>
<dbReference type="InterPro" id="IPR013096">
    <property type="entry name" value="Cupin_2"/>
</dbReference>
<sequence length="188" mass="20919">MDQSKLGPRVKMFRERAGLSRAELAEKAGLAETFVTALEERDIYPSLTPLLKLARALGVRMGTFLDDVQTADPLIVRCGERRPELVTHTGGAAREALKFYSLGRGKSDRHMEPFFIELNPDDGRHEHSSHQGEEFIVVVSGRVVLEHGNERHVLDTGDSLYFNSIVPHYIGAADGKPASIYAVLYFPE</sequence>
<dbReference type="InterPro" id="IPR001387">
    <property type="entry name" value="Cro/C1-type_HTH"/>
</dbReference>
<dbReference type="SUPFAM" id="SSF51182">
    <property type="entry name" value="RmlC-like cupins"/>
    <property type="match status" value="1"/>
</dbReference>
<protein>
    <submittedName>
        <fullName evidence="3">Transcriptional regulator, XRE family</fullName>
    </submittedName>
</protein>
<keyword evidence="4" id="KW-1185">Reference proteome</keyword>
<evidence type="ECO:0000256" key="1">
    <source>
        <dbReference type="ARBA" id="ARBA00023125"/>
    </source>
</evidence>
<organism evidence="3 4">
    <name type="scientific">Alkalidesulfovibrio alkalitolerans DSM 16529</name>
    <dbReference type="NCBI Taxonomy" id="1121439"/>
    <lineage>
        <taxon>Bacteria</taxon>
        <taxon>Pseudomonadati</taxon>
        <taxon>Thermodesulfobacteriota</taxon>
        <taxon>Desulfovibrionia</taxon>
        <taxon>Desulfovibrionales</taxon>
        <taxon>Desulfovibrionaceae</taxon>
        <taxon>Alkalidesulfovibrio</taxon>
    </lineage>
</organism>
<dbReference type="InterPro" id="IPR050807">
    <property type="entry name" value="TransReg_Diox_bact_type"/>
</dbReference>
<keyword evidence="1" id="KW-0238">DNA-binding</keyword>
<dbReference type="PROSITE" id="PS50943">
    <property type="entry name" value="HTH_CROC1"/>
    <property type="match status" value="1"/>
</dbReference>
<dbReference type="SMART" id="SM00530">
    <property type="entry name" value="HTH_XRE"/>
    <property type="match status" value="1"/>
</dbReference>
<dbReference type="Pfam" id="PF01381">
    <property type="entry name" value="HTH_3"/>
    <property type="match status" value="1"/>
</dbReference>
<dbReference type="RefSeq" id="WP_020887004.1">
    <property type="nucleotide sequence ID" value="NZ_ATHI01000026.1"/>
</dbReference>
<name>S7UGC9_9BACT</name>
<dbReference type="Pfam" id="PF07883">
    <property type="entry name" value="Cupin_2"/>
    <property type="match status" value="1"/>
</dbReference>
<dbReference type="AlphaFoldDB" id="S7UGC9"/>
<dbReference type="CDD" id="cd00093">
    <property type="entry name" value="HTH_XRE"/>
    <property type="match status" value="1"/>
</dbReference>
<evidence type="ECO:0000313" key="4">
    <source>
        <dbReference type="Proteomes" id="UP000014975"/>
    </source>
</evidence>
<dbReference type="OrthoDB" id="5343295at2"/>
<dbReference type="GO" id="GO:0003677">
    <property type="term" value="F:DNA binding"/>
    <property type="evidence" value="ECO:0007669"/>
    <property type="project" value="UniProtKB-KW"/>
</dbReference>
<dbReference type="eggNOG" id="COG1917">
    <property type="taxonomic scope" value="Bacteria"/>
</dbReference>
<dbReference type="PANTHER" id="PTHR46797">
    <property type="entry name" value="HTH-TYPE TRANSCRIPTIONAL REGULATOR"/>
    <property type="match status" value="1"/>
</dbReference>
<dbReference type="PATRIC" id="fig|1121439.3.peg.1659"/>
<dbReference type="Gene3D" id="2.60.120.10">
    <property type="entry name" value="Jelly Rolls"/>
    <property type="match status" value="1"/>
</dbReference>
<dbReference type="CDD" id="cd02209">
    <property type="entry name" value="cupin_XRE_C"/>
    <property type="match status" value="1"/>
</dbReference>
<evidence type="ECO:0000313" key="3">
    <source>
        <dbReference type="EMBL" id="EPR32869.1"/>
    </source>
</evidence>
<feature type="domain" description="HTH cro/C1-type" evidence="2">
    <location>
        <begin position="10"/>
        <end position="64"/>
    </location>
</feature>
<gene>
    <name evidence="3" type="ORF">dsat_0310</name>
</gene>
<proteinExistence type="predicted"/>